<reference evidence="3 4" key="1">
    <citation type="submission" date="2024-06" db="EMBL/GenBank/DDBJ databases">
        <title>A chromosome level genome sequence of Diviner's sage (Salvia divinorum).</title>
        <authorList>
            <person name="Ford S.A."/>
            <person name="Ro D.-K."/>
            <person name="Ness R.W."/>
            <person name="Phillips M.A."/>
        </authorList>
    </citation>
    <scope>NUCLEOTIDE SEQUENCE [LARGE SCALE GENOMIC DNA]</scope>
    <source>
        <strain evidence="3">SAF-2024a</strain>
        <tissue evidence="3">Leaf</tissue>
    </source>
</reference>
<dbReference type="AlphaFoldDB" id="A0ABD1HKA0"/>
<dbReference type="Proteomes" id="UP001567538">
    <property type="component" value="Unassembled WGS sequence"/>
</dbReference>
<gene>
    <name evidence="3" type="ORF">AAHA92_11432</name>
</gene>
<name>A0ABD1HKA0_SALDI</name>
<keyword evidence="4" id="KW-1185">Reference proteome</keyword>
<feature type="domain" description="VQ" evidence="2">
    <location>
        <begin position="30"/>
        <end position="52"/>
    </location>
</feature>
<evidence type="ECO:0000259" key="2">
    <source>
        <dbReference type="Pfam" id="PF05678"/>
    </source>
</evidence>
<evidence type="ECO:0000256" key="1">
    <source>
        <dbReference type="SAM" id="MobiDB-lite"/>
    </source>
</evidence>
<evidence type="ECO:0000313" key="4">
    <source>
        <dbReference type="Proteomes" id="UP001567538"/>
    </source>
</evidence>
<comment type="caution">
    <text evidence="3">The sequence shown here is derived from an EMBL/GenBank/DDBJ whole genome shotgun (WGS) entry which is preliminary data.</text>
</comment>
<organism evidence="3 4">
    <name type="scientific">Salvia divinorum</name>
    <name type="common">Maria pastora</name>
    <name type="synonym">Diviner's sage</name>
    <dbReference type="NCBI Taxonomy" id="28513"/>
    <lineage>
        <taxon>Eukaryota</taxon>
        <taxon>Viridiplantae</taxon>
        <taxon>Streptophyta</taxon>
        <taxon>Embryophyta</taxon>
        <taxon>Tracheophyta</taxon>
        <taxon>Spermatophyta</taxon>
        <taxon>Magnoliopsida</taxon>
        <taxon>eudicotyledons</taxon>
        <taxon>Gunneridae</taxon>
        <taxon>Pentapetalae</taxon>
        <taxon>asterids</taxon>
        <taxon>lamiids</taxon>
        <taxon>Lamiales</taxon>
        <taxon>Lamiaceae</taxon>
        <taxon>Nepetoideae</taxon>
        <taxon>Mentheae</taxon>
        <taxon>Salviinae</taxon>
        <taxon>Salvia</taxon>
        <taxon>Salvia subgen. Calosphace</taxon>
    </lineage>
</organism>
<dbReference type="Pfam" id="PF05678">
    <property type="entry name" value="VQ"/>
    <property type="match status" value="1"/>
</dbReference>
<dbReference type="InterPro" id="IPR008889">
    <property type="entry name" value="VQ"/>
</dbReference>
<feature type="region of interest" description="Disordered" evidence="1">
    <location>
        <begin position="1"/>
        <end position="28"/>
    </location>
</feature>
<accession>A0ABD1HKA0</accession>
<feature type="compositionally biased region" description="Pro residues" evidence="1">
    <location>
        <begin position="54"/>
        <end position="70"/>
    </location>
</feature>
<proteinExistence type="predicted"/>
<evidence type="ECO:0000313" key="3">
    <source>
        <dbReference type="EMBL" id="KAL1555728.1"/>
    </source>
</evidence>
<protein>
    <recommendedName>
        <fullName evidence="2">VQ domain-containing protein</fullName>
    </recommendedName>
</protein>
<feature type="region of interest" description="Disordered" evidence="1">
    <location>
        <begin position="45"/>
        <end position="83"/>
    </location>
</feature>
<sequence length="143" mass="15649">MGKKSKQTPSSKHEKKQQQQSNSLMKMLKPKVFITDSSNFKNLVQQLTGSAASSPPPPRINSAASPPPPHACHDVSSFDSSGSPDLRAVDCSGYGFDFSSQVVDLESLLMGIDSFDYSDFNAYESCSFQQEVCAYDYDFSSLI</sequence>
<dbReference type="EMBL" id="JBEAFC010000005">
    <property type="protein sequence ID" value="KAL1555728.1"/>
    <property type="molecule type" value="Genomic_DNA"/>
</dbReference>